<organism evidence="1 2">
    <name type="scientific">Rubus argutus</name>
    <name type="common">Southern blackberry</name>
    <dbReference type="NCBI Taxonomy" id="59490"/>
    <lineage>
        <taxon>Eukaryota</taxon>
        <taxon>Viridiplantae</taxon>
        <taxon>Streptophyta</taxon>
        <taxon>Embryophyta</taxon>
        <taxon>Tracheophyta</taxon>
        <taxon>Spermatophyta</taxon>
        <taxon>Magnoliopsida</taxon>
        <taxon>eudicotyledons</taxon>
        <taxon>Gunneridae</taxon>
        <taxon>Pentapetalae</taxon>
        <taxon>rosids</taxon>
        <taxon>fabids</taxon>
        <taxon>Rosales</taxon>
        <taxon>Rosaceae</taxon>
        <taxon>Rosoideae</taxon>
        <taxon>Rosoideae incertae sedis</taxon>
        <taxon>Rubus</taxon>
    </lineage>
</organism>
<sequence length="92" mass="10272">MNLGIRRVILEVEVAATTAVAVLRLLLVKLISWSSPNLVEVPLRLFIQALEININLNPSLLSLIFDCSNSIRLEGIRETQEDWRRASKTGGC</sequence>
<evidence type="ECO:0000313" key="1">
    <source>
        <dbReference type="EMBL" id="KAK9943930.1"/>
    </source>
</evidence>
<protein>
    <submittedName>
        <fullName evidence="1">Uncharacterized protein</fullName>
    </submittedName>
</protein>
<keyword evidence="2" id="KW-1185">Reference proteome</keyword>
<dbReference type="AlphaFoldDB" id="A0AAW1Y632"/>
<evidence type="ECO:0000313" key="2">
    <source>
        <dbReference type="Proteomes" id="UP001457282"/>
    </source>
</evidence>
<name>A0AAW1Y632_RUBAR</name>
<dbReference type="EMBL" id="JBEDUW010000002">
    <property type="protein sequence ID" value="KAK9943930.1"/>
    <property type="molecule type" value="Genomic_DNA"/>
</dbReference>
<reference evidence="1 2" key="1">
    <citation type="journal article" date="2023" name="G3 (Bethesda)">
        <title>A chromosome-length genome assembly and annotation of blackberry (Rubus argutus, cv. 'Hillquist').</title>
        <authorList>
            <person name="Bruna T."/>
            <person name="Aryal R."/>
            <person name="Dudchenko O."/>
            <person name="Sargent D.J."/>
            <person name="Mead D."/>
            <person name="Buti M."/>
            <person name="Cavallini A."/>
            <person name="Hytonen T."/>
            <person name="Andres J."/>
            <person name="Pham M."/>
            <person name="Weisz D."/>
            <person name="Mascagni F."/>
            <person name="Usai G."/>
            <person name="Natali L."/>
            <person name="Bassil N."/>
            <person name="Fernandez G.E."/>
            <person name="Lomsadze A."/>
            <person name="Armour M."/>
            <person name="Olukolu B."/>
            <person name="Poorten T."/>
            <person name="Britton C."/>
            <person name="Davik J."/>
            <person name="Ashrafi H."/>
            <person name="Aiden E.L."/>
            <person name="Borodovsky M."/>
            <person name="Worthington M."/>
        </authorList>
    </citation>
    <scope>NUCLEOTIDE SEQUENCE [LARGE SCALE GENOMIC DNA]</scope>
    <source>
        <strain evidence="1">PI 553951</strain>
    </source>
</reference>
<gene>
    <name evidence="1" type="ORF">M0R45_009519</name>
</gene>
<accession>A0AAW1Y632</accession>
<comment type="caution">
    <text evidence="1">The sequence shown here is derived from an EMBL/GenBank/DDBJ whole genome shotgun (WGS) entry which is preliminary data.</text>
</comment>
<dbReference type="Proteomes" id="UP001457282">
    <property type="component" value="Unassembled WGS sequence"/>
</dbReference>
<proteinExistence type="predicted"/>